<gene>
    <name evidence="4" type="ORF">HGI30_10900</name>
</gene>
<dbReference type="InterPro" id="IPR016181">
    <property type="entry name" value="Acyl_CoA_acyltransferase"/>
</dbReference>
<dbReference type="AlphaFoldDB" id="A0A6H2GX80"/>
<dbReference type="Gene3D" id="3.40.630.30">
    <property type="match status" value="1"/>
</dbReference>
<organism evidence="4 5">
    <name type="scientific">Paenibacillus albicereus</name>
    <dbReference type="NCBI Taxonomy" id="2726185"/>
    <lineage>
        <taxon>Bacteria</taxon>
        <taxon>Bacillati</taxon>
        <taxon>Bacillota</taxon>
        <taxon>Bacilli</taxon>
        <taxon>Bacillales</taxon>
        <taxon>Paenibacillaceae</taxon>
        <taxon>Paenibacillus</taxon>
    </lineage>
</organism>
<keyword evidence="5" id="KW-1185">Reference proteome</keyword>
<accession>A0A6H2GX80</accession>
<dbReference type="CDD" id="cd04301">
    <property type="entry name" value="NAT_SF"/>
    <property type="match status" value="1"/>
</dbReference>
<evidence type="ECO:0000256" key="2">
    <source>
        <dbReference type="ARBA" id="ARBA00023315"/>
    </source>
</evidence>
<dbReference type="InterPro" id="IPR000182">
    <property type="entry name" value="GNAT_dom"/>
</dbReference>
<feature type="domain" description="N-acetyltransferase" evidence="3">
    <location>
        <begin position="3"/>
        <end position="152"/>
    </location>
</feature>
<name>A0A6H2GX80_9BACL</name>
<dbReference type="InterPro" id="IPR050832">
    <property type="entry name" value="Bact_Acetyltransf"/>
</dbReference>
<dbReference type="PANTHER" id="PTHR43877">
    <property type="entry name" value="AMINOALKYLPHOSPHONATE N-ACETYLTRANSFERASE-RELATED-RELATED"/>
    <property type="match status" value="1"/>
</dbReference>
<dbReference type="RefSeq" id="WP_168907584.1">
    <property type="nucleotide sequence ID" value="NZ_CP051428.1"/>
</dbReference>
<dbReference type="PANTHER" id="PTHR43877:SF5">
    <property type="entry name" value="BLL8307 PROTEIN"/>
    <property type="match status" value="1"/>
</dbReference>
<protein>
    <submittedName>
        <fullName evidence="4">GNAT family N-acetyltransferase</fullName>
    </submittedName>
</protein>
<dbReference type="PROSITE" id="PS51186">
    <property type="entry name" value="GNAT"/>
    <property type="match status" value="1"/>
</dbReference>
<evidence type="ECO:0000259" key="3">
    <source>
        <dbReference type="PROSITE" id="PS51186"/>
    </source>
</evidence>
<dbReference type="KEGG" id="palr:HGI30_10900"/>
<dbReference type="EMBL" id="CP051428">
    <property type="protein sequence ID" value="QJC52007.1"/>
    <property type="molecule type" value="Genomic_DNA"/>
</dbReference>
<reference evidence="4 5" key="1">
    <citation type="submission" date="2020-04" db="EMBL/GenBank/DDBJ databases">
        <title>Novel Paenibacillus strain UniB2 isolated from commercial digestive syrup.</title>
        <authorList>
            <person name="Thorat V."/>
            <person name="Kirdat K."/>
            <person name="Tiwarekar B."/>
            <person name="Yadav A."/>
        </authorList>
    </citation>
    <scope>NUCLEOTIDE SEQUENCE [LARGE SCALE GENOMIC DNA]</scope>
    <source>
        <strain evidence="4 5">UniB2</strain>
    </source>
</reference>
<proteinExistence type="predicted"/>
<evidence type="ECO:0000313" key="5">
    <source>
        <dbReference type="Proteomes" id="UP000502136"/>
    </source>
</evidence>
<evidence type="ECO:0000313" key="4">
    <source>
        <dbReference type="EMBL" id="QJC52007.1"/>
    </source>
</evidence>
<sequence>MNIKIDDLNGPEIQALIAEHLRGMSESSPPESIHALDLSGLKKPEITFWSAWEDGELLGCGAVKELDAAHGELKSMRTASRHLRKGVARAILEHIIGEASRRGYSRLSLETGSMEAFFPAQKLYASFGFTECGPFGSYAEDPNSMFMTKELR</sequence>
<dbReference type="SUPFAM" id="SSF55729">
    <property type="entry name" value="Acyl-CoA N-acyltransferases (Nat)"/>
    <property type="match status" value="1"/>
</dbReference>
<dbReference type="GO" id="GO:0016747">
    <property type="term" value="F:acyltransferase activity, transferring groups other than amino-acyl groups"/>
    <property type="evidence" value="ECO:0007669"/>
    <property type="project" value="InterPro"/>
</dbReference>
<evidence type="ECO:0000256" key="1">
    <source>
        <dbReference type="ARBA" id="ARBA00022679"/>
    </source>
</evidence>
<keyword evidence="1 4" id="KW-0808">Transferase</keyword>
<keyword evidence="2" id="KW-0012">Acyltransferase</keyword>
<dbReference type="Proteomes" id="UP000502136">
    <property type="component" value="Chromosome"/>
</dbReference>
<dbReference type="Pfam" id="PF00583">
    <property type="entry name" value="Acetyltransf_1"/>
    <property type="match status" value="1"/>
</dbReference>